<gene>
    <name evidence="1" type="ORF">M408DRAFT_236514</name>
</gene>
<organism evidence="1 2">
    <name type="scientific">Serendipita vermifera MAFF 305830</name>
    <dbReference type="NCBI Taxonomy" id="933852"/>
    <lineage>
        <taxon>Eukaryota</taxon>
        <taxon>Fungi</taxon>
        <taxon>Dikarya</taxon>
        <taxon>Basidiomycota</taxon>
        <taxon>Agaricomycotina</taxon>
        <taxon>Agaricomycetes</taxon>
        <taxon>Sebacinales</taxon>
        <taxon>Serendipitaceae</taxon>
        <taxon>Serendipita</taxon>
    </lineage>
</organism>
<protein>
    <submittedName>
        <fullName evidence="1">Uncharacterized protein</fullName>
    </submittedName>
</protein>
<dbReference type="HOGENOM" id="CLU_3033879_0_0_1"/>
<proteinExistence type="predicted"/>
<evidence type="ECO:0000313" key="2">
    <source>
        <dbReference type="Proteomes" id="UP000054097"/>
    </source>
</evidence>
<reference evidence="1 2" key="1">
    <citation type="submission" date="2014-04" db="EMBL/GenBank/DDBJ databases">
        <authorList>
            <consortium name="DOE Joint Genome Institute"/>
            <person name="Kuo A."/>
            <person name="Zuccaro A."/>
            <person name="Kohler A."/>
            <person name="Nagy L.G."/>
            <person name="Floudas D."/>
            <person name="Copeland A."/>
            <person name="Barry K.W."/>
            <person name="Cichocki N."/>
            <person name="Veneault-Fourrey C."/>
            <person name="LaButti K."/>
            <person name="Lindquist E.A."/>
            <person name="Lipzen A."/>
            <person name="Lundell T."/>
            <person name="Morin E."/>
            <person name="Murat C."/>
            <person name="Sun H."/>
            <person name="Tunlid A."/>
            <person name="Henrissat B."/>
            <person name="Grigoriev I.V."/>
            <person name="Hibbett D.S."/>
            <person name="Martin F."/>
            <person name="Nordberg H.P."/>
            <person name="Cantor M.N."/>
            <person name="Hua S.X."/>
        </authorList>
    </citation>
    <scope>NUCLEOTIDE SEQUENCE [LARGE SCALE GENOMIC DNA]</scope>
    <source>
        <strain evidence="1 2">MAFF 305830</strain>
    </source>
</reference>
<dbReference type="AlphaFoldDB" id="A0A0C2XRY4"/>
<evidence type="ECO:0000313" key="1">
    <source>
        <dbReference type="EMBL" id="KIM31667.1"/>
    </source>
</evidence>
<reference evidence="2" key="2">
    <citation type="submission" date="2015-01" db="EMBL/GenBank/DDBJ databases">
        <title>Evolutionary Origins and Diversification of the Mycorrhizal Mutualists.</title>
        <authorList>
            <consortium name="DOE Joint Genome Institute"/>
            <consortium name="Mycorrhizal Genomics Consortium"/>
            <person name="Kohler A."/>
            <person name="Kuo A."/>
            <person name="Nagy L.G."/>
            <person name="Floudas D."/>
            <person name="Copeland A."/>
            <person name="Barry K.W."/>
            <person name="Cichocki N."/>
            <person name="Veneault-Fourrey C."/>
            <person name="LaButti K."/>
            <person name="Lindquist E.A."/>
            <person name="Lipzen A."/>
            <person name="Lundell T."/>
            <person name="Morin E."/>
            <person name="Murat C."/>
            <person name="Riley R."/>
            <person name="Ohm R."/>
            <person name="Sun H."/>
            <person name="Tunlid A."/>
            <person name="Henrissat B."/>
            <person name="Grigoriev I.V."/>
            <person name="Hibbett D.S."/>
            <person name="Martin F."/>
        </authorList>
    </citation>
    <scope>NUCLEOTIDE SEQUENCE [LARGE SCALE GENOMIC DNA]</scope>
    <source>
        <strain evidence="2">MAFF 305830</strain>
    </source>
</reference>
<keyword evidence="2" id="KW-1185">Reference proteome</keyword>
<sequence>MQVGTREKGHACHRLPGVAHNVIMAEKKIYYFARWEQPRLSRYRAHVSFSSGNLH</sequence>
<name>A0A0C2XRY4_SERVB</name>
<dbReference type="EMBL" id="KN824281">
    <property type="protein sequence ID" value="KIM31667.1"/>
    <property type="molecule type" value="Genomic_DNA"/>
</dbReference>
<accession>A0A0C2XRY4</accession>
<dbReference type="Proteomes" id="UP000054097">
    <property type="component" value="Unassembled WGS sequence"/>
</dbReference>